<dbReference type="InterPro" id="IPR027417">
    <property type="entry name" value="P-loop_NTPase"/>
</dbReference>
<keyword evidence="6 8" id="KW-1133">Transmembrane helix</keyword>
<dbReference type="InterPro" id="IPR017871">
    <property type="entry name" value="ABC_transporter-like_CS"/>
</dbReference>
<evidence type="ECO:0000256" key="8">
    <source>
        <dbReference type="SAM" id="Phobius"/>
    </source>
</evidence>
<proteinExistence type="predicted"/>
<reference evidence="11" key="1">
    <citation type="submission" date="2020-10" db="EMBL/GenBank/DDBJ databases">
        <title>Unveiling of a novel bifunctional photoreceptor, Dualchrome1, isolated from a cosmopolitan green alga.</title>
        <authorList>
            <person name="Suzuki S."/>
            <person name="Kawachi M."/>
        </authorList>
    </citation>
    <scope>NUCLEOTIDE SEQUENCE</scope>
    <source>
        <strain evidence="11">NIES 2893</strain>
    </source>
</reference>
<dbReference type="EMBL" id="BNJQ01000027">
    <property type="protein sequence ID" value="GHP10043.1"/>
    <property type="molecule type" value="Genomic_DNA"/>
</dbReference>
<evidence type="ECO:0000256" key="9">
    <source>
        <dbReference type="SAM" id="SignalP"/>
    </source>
</evidence>
<keyword evidence="4" id="KW-0547">Nucleotide-binding</keyword>
<evidence type="ECO:0000256" key="1">
    <source>
        <dbReference type="ARBA" id="ARBA00004141"/>
    </source>
</evidence>
<feature type="transmembrane region" description="Helical" evidence="8">
    <location>
        <begin position="714"/>
        <end position="736"/>
    </location>
</feature>
<organism evidence="11 12">
    <name type="scientific">Pycnococcus provasolii</name>
    <dbReference type="NCBI Taxonomy" id="41880"/>
    <lineage>
        <taxon>Eukaryota</taxon>
        <taxon>Viridiplantae</taxon>
        <taxon>Chlorophyta</taxon>
        <taxon>Pseudoscourfieldiophyceae</taxon>
        <taxon>Pseudoscourfieldiales</taxon>
        <taxon>Pycnococcaceae</taxon>
        <taxon>Pycnococcus</taxon>
    </lineage>
</organism>
<comment type="subcellular location">
    <subcellularLocation>
        <location evidence="1">Membrane</location>
        <topology evidence="1">Multi-pass membrane protein</topology>
    </subcellularLocation>
</comment>
<keyword evidence="3 8" id="KW-0812">Transmembrane</keyword>
<feature type="domain" description="ABC transporter" evidence="10">
    <location>
        <begin position="237"/>
        <end position="506"/>
    </location>
</feature>
<sequence length="858" mass="91856">MNSMTAACVLAVLPGLAAKDFSLNDILDSITRCSPTYLPDGPFPANATAGRPTGHEPSLSVLATWDRFQNPNTEDKAAAVQASLAQSTGGLFGTAGGDVPVPQAFAPAYTQSAAVAAIAASAVLALILTAFRALISHFFTRRAAAAASKKEEADAARLGKLTMNIQVTALGDVASRMLERVPMIRDHCLRDDSNSSDTPTTMVIAADPEAPADPSCEESVFVLRNDTAENGDGDHAIHPEKTTPQLRQSRRHRVLVAASCELRAGRMTAIMGQSGAGKTMLLRAIARAPMPPSVAITGCVKVDNEVVLGTADETDNNDPVVENPTTSWTSRSLTFATSFMDQGSEVLFERLTARENVAMHSSLQSPLLSLVARAQRVQKSLSDVHLLEHLWDRPVGSGEGDDGGVSGGERRRVALACAIVGAPLVLLADELTSGLDASSAMDIVTMLSRYAKEEDRIVALSVHQPSDRLFRQFGDVWIILQGKLAWKGDPESAELLCDAVKMATSPAQSRRFDKYSVVTTADYLVELTSAQIEAAVVKQAEEDDSMASSYPDRVVQTSSRRALNGMEQYRPFHNSVRTLLLREMRGVLRRPAALLSHLAFGIVLGLLLGLLYRNVPNTLPGVINRMGGFFFFLCLWGFASLSAIDHVFAMKHRDVLALIYLEYSAAPLVTARAVADCLLLRAIPAGLYSIIFYPLMGLAGFNVSGVDAQSLPRFGIFVAIGILYSVAMGIQAMFLASISPSAGTATLLASIVVLFEVLLGGFLINPASMPPAVLALRNLSPFNHAFCAMCLNELKDSPVPFEVSVELQGTWQSLSDLDGSTFLAALGVDQNATVLQHVSVLWLQMLGLVSLPLTIHGR</sequence>
<evidence type="ECO:0000313" key="11">
    <source>
        <dbReference type="EMBL" id="GHP10043.1"/>
    </source>
</evidence>
<dbReference type="PANTHER" id="PTHR48041:SF2">
    <property type="entry name" value="ATP-DEPENDENT PERMEASE-RELATED"/>
    <property type="match status" value="1"/>
</dbReference>
<dbReference type="PROSITE" id="PS00211">
    <property type="entry name" value="ABC_TRANSPORTER_1"/>
    <property type="match status" value="1"/>
</dbReference>
<feature type="signal peptide" evidence="9">
    <location>
        <begin position="1"/>
        <end position="18"/>
    </location>
</feature>
<evidence type="ECO:0000256" key="3">
    <source>
        <dbReference type="ARBA" id="ARBA00022692"/>
    </source>
</evidence>
<evidence type="ECO:0000256" key="4">
    <source>
        <dbReference type="ARBA" id="ARBA00022741"/>
    </source>
</evidence>
<feature type="transmembrane region" description="Helical" evidence="8">
    <location>
        <begin position="627"/>
        <end position="648"/>
    </location>
</feature>
<protein>
    <submittedName>
        <fullName evidence="11">ABC-2 type transporter</fullName>
    </submittedName>
</protein>
<feature type="transmembrane region" description="Helical" evidence="8">
    <location>
        <begin position="113"/>
        <end position="135"/>
    </location>
</feature>
<evidence type="ECO:0000313" key="12">
    <source>
        <dbReference type="Proteomes" id="UP000660262"/>
    </source>
</evidence>
<dbReference type="AlphaFoldDB" id="A0A830HTN0"/>
<dbReference type="Gene3D" id="3.40.50.300">
    <property type="entry name" value="P-loop containing nucleotide triphosphate hydrolases"/>
    <property type="match status" value="1"/>
</dbReference>
<keyword evidence="5" id="KW-0067">ATP-binding</keyword>
<keyword evidence="9" id="KW-0732">Signal</keyword>
<dbReference type="InterPro" id="IPR003439">
    <property type="entry name" value="ABC_transporter-like_ATP-bd"/>
</dbReference>
<name>A0A830HTN0_9CHLO</name>
<dbReference type="Pfam" id="PF01061">
    <property type="entry name" value="ABC2_membrane"/>
    <property type="match status" value="1"/>
</dbReference>
<dbReference type="OrthoDB" id="66620at2759"/>
<feature type="transmembrane region" description="Helical" evidence="8">
    <location>
        <begin position="742"/>
        <end position="764"/>
    </location>
</feature>
<evidence type="ECO:0000259" key="10">
    <source>
        <dbReference type="PROSITE" id="PS50893"/>
    </source>
</evidence>
<feature type="transmembrane region" description="Helical" evidence="8">
    <location>
        <begin position="681"/>
        <end position="702"/>
    </location>
</feature>
<dbReference type="GO" id="GO:0005524">
    <property type="term" value="F:ATP binding"/>
    <property type="evidence" value="ECO:0007669"/>
    <property type="project" value="UniProtKB-KW"/>
</dbReference>
<evidence type="ECO:0000256" key="5">
    <source>
        <dbReference type="ARBA" id="ARBA00022840"/>
    </source>
</evidence>
<dbReference type="Pfam" id="PF00005">
    <property type="entry name" value="ABC_tran"/>
    <property type="match status" value="1"/>
</dbReference>
<gene>
    <name evidence="11" type="ORF">PPROV_000877600</name>
</gene>
<comment type="caution">
    <text evidence="11">The sequence shown here is derived from an EMBL/GenBank/DDBJ whole genome shotgun (WGS) entry which is preliminary data.</text>
</comment>
<dbReference type="GO" id="GO:0140359">
    <property type="term" value="F:ABC-type transporter activity"/>
    <property type="evidence" value="ECO:0007669"/>
    <property type="project" value="InterPro"/>
</dbReference>
<keyword evidence="7 8" id="KW-0472">Membrane</keyword>
<evidence type="ECO:0000256" key="6">
    <source>
        <dbReference type="ARBA" id="ARBA00022989"/>
    </source>
</evidence>
<dbReference type="InterPro" id="IPR050352">
    <property type="entry name" value="ABCG_transporters"/>
</dbReference>
<keyword evidence="12" id="KW-1185">Reference proteome</keyword>
<dbReference type="SUPFAM" id="SSF52540">
    <property type="entry name" value="P-loop containing nucleoside triphosphate hydrolases"/>
    <property type="match status" value="1"/>
</dbReference>
<dbReference type="GO" id="GO:0016887">
    <property type="term" value="F:ATP hydrolysis activity"/>
    <property type="evidence" value="ECO:0007669"/>
    <property type="project" value="InterPro"/>
</dbReference>
<dbReference type="Proteomes" id="UP000660262">
    <property type="component" value="Unassembled WGS sequence"/>
</dbReference>
<feature type="chain" id="PRO_5032381405" evidence="9">
    <location>
        <begin position="19"/>
        <end position="858"/>
    </location>
</feature>
<feature type="transmembrane region" description="Helical" evidence="8">
    <location>
        <begin position="592"/>
        <end position="612"/>
    </location>
</feature>
<dbReference type="SMART" id="SM00382">
    <property type="entry name" value="AAA"/>
    <property type="match status" value="1"/>
</dbReference>
<dbReference type="InterPro" id="IPR003593">
    <property type="entry name" value="AAA+_ATPase"/>
</dbReference>
<accession>A0A830HTN0</accession>
<evidence type="ECO:0000256" key="2">
    <source>
        <dbReference type="ARBA" id="ARBA00022448"/>
    </source>
</evidence>
<evidence type="ECO:0000256" key="7">
    <source>
        <dbReference type="ARBA" id="ARBA00023136"/>
    </source>
</evidence>
<dbReference type="PANTHER" id="PTHR48041">
    <property type="entry name" value="ABC TRANSPORTER G FAMILY MEMBER 28"/>
    <property type="match status" value="1"/>
</dbReference>
<dbReference type="InterPro" id="IPR013525">
    <property type="entry name" value="ABC2_TM"/>
</dbReference>
<dbReference type="PROSITE" id="PS50893">
    <property type="entry name" value="ABC_TRANSPORTER_2"/>
    <property type="match status" value="1"/>
</dbReference>
<dbReference type="GO" id="GO:0016020">
    <property type="term" value="C:membrane"/>
    <property type="evidence" value="ECO:0007669"/>
    <property type="project" value="UniProtKB-SubCell"/>
</dbReference>
<keyword evidence="2" id="KW-0813">Transport</keyword>